<dbReference type="InterPro" id="IPR024022">
    <property type="entry name" value="Tscrpt_reg_HTH_surface_antigen"/>
</dbReference>
<organism evidence="5 6">
    <name type="scientific">Leuconostoc garlicum</name>
    <dbReference type="NCBI Taxonomy" id="255248"/>
    <lineage>
        <taxon>Bacteria</taxon>
        <taxon>Bacillati</taxon>
        <taxon>Bacillota</taxon>
        <taxon>Bacilli</taxon>
        <taxon>Lactobacillales</taxon>
        <taxon>Lactobacillaceae</taxon>
        <taxon>Leuconostoc</taxon>
    </lineage>
</organism>
<dbReference type="PANTHER" id="PTHR43280">
    <property type="entry name" value="ARAC-FAMILY TRANSCRIPTIONAL REGULATOR"/>
    <property type="match status" value="1"/>
</dbReference>
<dbReference type="PANTHER" id="PTHR43280:SF34">
    <property type="entry name" value="ARAC-FAMILY TRANSCRIPTIONAL REGULATOR"/>
    <property type="match status" value="1"/>
</dbReference>
<dbReference type="InterPro" id="IPR020449">
    <property type="entry name" value="Tscrpt_reg_AraC-type_HTH"/>
</dbReference>
<dbReference type="RefSeq" id="WP_077282189.1">
    <property type="nucleotide sequence ID" value="NZ_CP016329.1"/>
</dbReference>
<dbReference type="PROSITE" id="PS01124">
    <property type="entry name" value="HTH_ARAC_FAMILY_2"/>
    <property type="match status" value="1"/>
</dbReference>
<dbReference type="InterPro" id="IPR009057">
    <property type="entry name" value="Homeodomain-like_sf"/>
</dbReference>
<keyword evidence="3" id="KW-0804">Transcription</keyword>
<dbReference type="SMART" id="SM00342">
    <property type="entry name" value="HTH_ARAC"/>
    <property type="match status" value="1"/>
</dbReference>
<evidence type="ECO:0000256" key="3">
    <source>
        <dbReference type="ARBA" id="ARBA00023163"/>
    </source>
</evidence>
<feature type="domain" description="HTH araC/xylS-type" evidence="4">
    <location>
        <begin position="293"/>
        <end position="390"/>
    </location>
</feature>
<proteinExistence type="predicted"/>
<dbReference type="Gene3D" id="1.10.10.60">
    <property type="entry name" value="Homeodomain-like"/>
    <property type="match status" value="2"/>
</dbReference>
<protein>
    <submittedName>
        <fullName evidence="5">YSIRK-targeted surface antigen transcriptional regulator</fullName>
    </submittedName>
</protein>
<dbReference type="InterPro" id="IPR018060">
    <property type="entry name" value="HTH_AraC"/>
</dbReference>
<reference evidence="5 6" key="1">
    <citation type="submission" date="2016-06" db="EMBL/GenBank/DDBJ databases">
        <authorList>
            <person name="Kim H.J."/>
        </authorList>
    </citation>
    <scope>NUCLEOTIDE SEQUENCE [LARGE SCALE GENOMIC DNA]</scope>
    <source>
        <strain evidence="5 6">KFRI01</strain>
    </source>
</reference>
<keyword evidence="1" id="KW-0805">Transcription regulation</keyword>
<dbReference type="Pfam" id="PF12833">
    <property type="entry name" value="HTH_18"/>
    <property type="match status" value="1"/>
</dbReference>
<dbReference type="Proteomes" id="UP000188147">
    <property type="component" value="Chromosome"/>
</dbReference>
<evidence type="ECO:0000256" key="2">
    <source>
        <dbReference type="ARBA" id="ARBA00023125"/>
    </source>
</evidence>
<evidence type="ECO:0000259" key="4">
    <source>
        <dbReference type="PROSITE" id="PS01124"/>
    </source>
</evidence>
<dbReference type="EMBL" id="CP016329">
    <property type="protein sequence ID" value="AQN79595.1"/>
    <property type="molecule type" value="Genomic_DNA"/>
</dbReference>
<accession>A0ABM6HTK0</accession>
<dbReference type="SUPFAM" id="SSF46689">
    <property type="entry name" value="Homeodomain-like"/>
    <property type="match status" value="2"/>
</dbReference>
<dbReference type="NCBIfam" id="TIGR04094">
    <property type="entry name" value="adjacent_YSIRK"/>
    <property type="match status" value="1"/>
</dbReference>
<gene>
    <name evidence="5" type="ORF">A9176_04175</name>
</gene>
<name>A0ABM6HTK0_9LACO</name>
<keyword evidence="6" id="KW-1185">Reference proteome</keyword>
<keyword evidence="2" id="KW-0238">DNA-binding</keyword>
<evidence type="ECO:0000256" key="1">
    <source>
        <dbReference type="ARBA" id="ARBA00023015"/>
    </source>
</evidence>
<evidence type="ECO:0000313" key="5">
    <source>
        <dbReference type="EMBL" id="AQN79595.1"/>
    </source>
</evidence>
<evidence type="ECO:0000313" key="6">
    <source>
        <dbReference type="Proteomes" id="UP000188147"/>
    </source>
</evidence>
<dbReference type="PRINTS" id="PR00032">
    <property type="entry name" value="HTHARAC"/>
</dbReference>
<sequence length="397" mass="46371">MNGVKMIKSLHITLRLPIIIFDENLEIVEEYHSNRTTVLFSDYENILHDALASHELFNFISGKLNDMFLLYNFEQYHILFGPFKCNYIDKKFFIRKMKKLKVSPRDQDTLFQYLEDLPLFSTSELRDILMLVHYFFTGEVKDLMTDKVHLDVKQYTTEITDQRIEYLISQNFDANKYLYLYEHKILDYVRNGEVNKLRDMVFKLSNGVIPTVTGDTLRSEKKYSNIVFEKLSQTGIECGMDIITAYSSRDLFIKKTELTTTLDEILQVRDAAIVYYTNKIHEISSKHLSPFITSIIQYINANVYRPIKVKELARQFNISESKLRTLFKSELDSTVQDFITNRKLAEAKLMINSNIPTGEIAYTLGFTDASHFSRVFKKFVGQTPKQYQQALAVAVVE</sequence>